<dbReference type="Pfam" id="PF02527">
    <property type="entry name" value="GidB"/>
    <property type="match status" value="1"/>
</dbReference>
<dbReference type="Proteomes" id="UP000245168">
    <property type="component" value="Unassembled WGS sequence"/>
</dbReference>
<comment type="subcellular location">
    <subcellularLocation>
        <location evidence="6">Cytoplasm</location>
    </subcellularLocation>
</comment>
<dbReference type="GO" id="GO:0005829">
    <property type="term" value="C:cytosol"/>
    <property type="evidence" value="ECO:0007669"/>
    <property type="project" value="TreeGrafter"/>
</dbReference>
<accession>A0A2U2BWI7</accession>
<feature type="binding site" evidence="6">
    <location>
        <begin position="129"/>
        <end position="130"/>
    </location>
    <ligand>
        <name>S-adenosyl-L-methionine</name>
        <dbReference type="ChEBI" id="CHEBI:59789"/>
    </ligand>
</feature>
<keyword evidence="5 6" id="KW-0949">S-adenosyl-L-methionine</keyword>
<dbReference type="Gene3D" id="3.40.50.150">
    <property type="entry name" value="Vaccinia Virus protein VP39"/>
    <property type="match status" value="1"/>
</dbReference>
<dbReference type="RefSeq" id="WP_109251625.1">
    <property type="nucleotide sequence ID" value="NZ_QEXV01000001.1"/>
</dbReference>
<comment type="caution">
    <text evidence="6">Lacks conserved residue(s) required for the propagation of feature annotation.</text>
</comment>
<evidence type="ECO:0000256" key="2">
    <source>
        <dbReference type="ARBA" id="ARBA00022552"/>
    </source>
</evidence>
<protein>
    <recommendedName>
        <fullName evidence="6">Ribosomal RNA small subunit methyltransferase G</fullName>
        <ecNumber evidence="6">2.1.1.170</ecNumber>
    </recommendedName>
    <alternativeName>
        <fullName evidence="6">16S rRNA 7-methylguanosine methyltransferase</fullName>
        <shortName evidence="6">16S rRNA m7G methyltransferase</shortName>
    </alternativeName>
</protein>
<evidence type="ECO:0000256" key="1">
    <source>
        <dbReference type="ARBA" id="ARBA00022490"/>
    </source>
</evidence>
<dbReference type="EMBL" id="QEXV01000001">
    <property type="protein sequence ID" value="PWE18350.1"/>
    <property type="molecule type" value="Genomic_DNA"/>
</dbReference>
<dbReference type="OrthoDB" id="9808773at2"/>
<feature type="binding site" evidence="6">
    <location>
        <position position="79"/>
    </location>
    <ligand>
        <name>S-adenosyl-L-methionine</name>
        <dbReference type="ChEBI" id="CHEBI:59789"/>
    </ligand>
</feature>
<comment type="catalytic activity">
    <reaction evidence="6">
        <text>guanosine(527) in 16S rRNA + S-adenosyl-L-methionine = N(7)-methylguanosine(527) in 16S rRNA + S-adenosyl-L-homocysteine</text>
        <dbReference type="Rhea" id="RHEA:42732"/>
        <dbReference type="Rhea" id="RHEA-COMP:10209"/>
        <dbReference type="Rhea" id="RHEA-COMP:10210"/>
        <dbReference type="ChEBI" id="CHEBI:57856"/>
        <dbReference type="ChEBI" id="CHEBI:59789"/>
        <dbReference type="ChEBI" id="CHEBI:74269"/>
        <dbReference type="ChEBI" id="CHEBI:74480"/>
        <dbReference type="EC" id="2.1.1.170"/>
    </reaction>
</comment>
<dbReference type="HAMAP" id="MF_00074">
    <property type="entry name" value="16SrRNA_methyltr_G"/>
    <property type="match status" value="1"/>
</dbReference>
<dbReference type="PANTHER" id="PTHR31760">
    <property type="entry name" value="S-ADENOSYL-L-METHIONINE-DEPENDENT METHYLTRANSFERASES SUPERFAMILY PROTEIN"/>
    <property type="match status" value="1"/>
</dbReference>
<comment type="similarity">
    <text evidence="6">Belongs to the methyltransferase superfamily. RNA methyltransferase RsmG family.</text>
</comment>
<organism evidence="7 8">
    <name type="scientific">Marinicauda salina</name>
    <dbReference type="NCBI Taxonomy" id="2135793"/>
    <lineage>
        <taxon>Bacteria</taxon>
        <taxon>Pseudomonadati</taxon>
        <taxon>Pseudomonadota</taxon>
        <taxon>Alphaproteobacteria</taxon>
        <taxon>Maricaulales</taxon>
        <taxon>Maricaulaceae</taxon>
        <taxon>Marinicauda</taxon>
    </lineage>
</organism>
<keyword evidence="1 6" id="KW-0963">Cytoplasm</keyword>
<keyword evidence="8" id="KW-1185">Reference proteome</keyword>
<evidence type="ECO:0000313" key="7">
    <source>
        <dbReference type="EMBL" id="PWE18350.1"/>
    </source>
</evidence>
<keyword evidence="3 6" id="KW-0489">Methyltransferase</keyword>
<reference evidence="8" key="1">
    <citation type="submission" date="2018-05" db="EMBL/GenBank/DDBJ databases">
        <authorList>
            <person name="Liu B.-T."/>
        </authorList>
    </citation>
    <scope>NUCLEOTIDE SEQUENCE [LARGE SCALE GENOMIC DNA]</scope>
    <source>
        <strain evidence="8">WD6-1</strain>
    </source>
</reference>
<sequence>MSEDFDAEAFRRRAGVSRETLQRFETWRRRLAERNAVVNLVGKSTLPDFWVRHALDSWQIYELAPDKPRWLDIGAGAGFPGLAVAFGLMDRGVAGADVALVESIRKKADFLSDVVAETGAPARVLPVRAESLDPDMRVDVVTARAVASLTKLIGYARPFVENGAIALFPKGARHRDELTEARKSWSLDLEVLASETAPDAAILKIERIARVR</sequence>
<evidence type="ECO:0000313" key="8">
    <source>
        <dbReference type="Proteomes" id="UP000245168"/>
    </source>
</evidence>
<comment type="caution">
    <text evidence="7">The sequence shown here is derived from an EMBL/GenBank/DDBJ whole genome shotgun (WGS) entry which is preliminary data.</text>
</comment>
<keyword evidence="2 6" id="KW-0698">rRNA processing</keyword>
<proteinExistence type="inferred from homology"/>
<dbReference type="PIRSF" id="PIRSF003078">
    <property type="entry name" value="GidB"/>
    <property type="match status" value="1"/>
</dbReference>
<dbReference type="InterPro" id="IPR029063">
    <property type="entry name" value="SAM-dependent_MTases_sf"/>
</dbReference>
<comment type="function">
    <text evidence="6">Specifically methylates the N7 position of guanine in position 527 of 16S rRNA.</text>
</comment>
<evidence type="ECO:0000256" key="6">
    <source>
        <dbReference type="HAMAP-Rule" id="MF_00074"/>
    </source>
</evidence>
<dbReference type="AlphaFoldDB" id="A0A2U2BWI7"/>
<dbReference type="NCBIfam" id="TIGR00138">
    <property type="entry name" value="rsmG_gidB"/>
    <property type="match status" value="1"/>
</dbReference>
<feature type="binding site" evidence="6">
    <location>
        <position position="74"/>
    </location>
    <ligand>
        <name>S-adenosyl-L-methionine</name>
        <dbReference type="ChEBI" id="CHEBI:59789"/>
    </ligand>
</feature>
<dbReference type="SUPFAM" id="SSF53335">
    <property type="entry name" value="S-adenosyl-L-methionine-dependent methyltransferases"/>
    <property type="match status" value="1"/>
</dbReference>
<evidence type="ECO:0000256" key="3">
    <source>
        <dbReference type="ARBA" id="ARBA00022603"/>
    </source>
</evidence>
<keyword evidence="4 6" id="KW-0808">Transferase</keyword>
<feature type="binding site" evidence="6">
    <location>
        <position position="144"/>
    </location>
    <ligand>
        <name>S-adenosyl-L-methionine</name>
        <dbReference type="ChEBI" id="CHEBI:59789"/>
    </ligand>
</feature>
<dbReference type="EC" id="2.1.1.170" evidence="6"/>
<dbReference type="PANTHER" id="PTHR31760:SF0">
    <property type="entry name" value="S-ADENOSYL-L-METHIONINE-DEPENDENT METHYLTRANSFERASES SUPERFAMILY PROTEIN"/>
    <property type="match status" value="1"/>
</dbReference>
<evidence type="ECO:0000256" key="4">
    <source>
        <dbReference type="ARBA" id="ARBA00022679"/>
    </source>
</evidence>
<dbReference type="GO" id="GO:0070043">
    <property type="term" value="F:rRNA (guanine-N7-)-methyltransferase activity"/>
    <property type="evidence" value="ECO:0007669"/>
    <property type="project" value="UniProtKB-UniRule"/>
</dbReference>
<evidence type="ECO:0000256" key="5">
    <source>
        <dbReference type="ARBA" id="ARBA00022691"/>
    </source>
</evidence>
<gene>
    <name evidence="6 7" type="primary">rsmG</name>
    <name evidence="7" type="ORF">DDZ18_01725</name>
</gene>
<name>A0A2U2BWI7_9PROT</name>
<dbReference type="InterPro" id="IPR003682">
    <property type="entry name" value="rRNA_ssu_MeTfrase_G"/>
</dbReference>